<protein>
    <recommendedName>
        <fullName evidence="17">E3 ubiquitin-protein ligase MARCHF6</fullName>
        <ecNumber evidence="4">2.3.2.27</ecNumber>
    </recommendedName>
    <alternativeName>
        <fullName evidence="19">Membrane-associated RING finger protein 6</fullName>
    </alternativeName>
    <alternativeName>
        <fullName evidence="18">Membrane-associated RING-CH protein VI</fullName>
    </alternativeName>
</protein>
<feature type="compositionally biased region" description="Acidic residues" evidence="20">
    <location>
        <begin position="232"/>
        <end position="249"/>
    </location>
</feature>
<keyword evidence="7" id="KW-0479">Metal-binding</keyword>
<dbReference type="InterPro" id="IPR056521">
    <property type="entry name" value="MARCHF6-like_C"/>
</dbReference>
<feature type="transmembrane region" description="Helical" evidence="21">
    <location>
        <begin position="723"/>
        <end position="746"/>
    </location>
</feature>
<dbReference type="FunFam" id="3.30.40.10:FF:000096">
    <property type="entry name" value="E3 ubiquitin-protein ligase MARCH6"/>
    <property type="match status" value="1"/>
</dbReference>
<comment type="subunit">
    <text evidence="16">Interacts with DIO2. Interacts with SQLE.</text>
</comment>
<keyword evidence="10" id="KW-0256">Endoplasmic reticulum</keyword>
<feature type="transmembrane region" description="Helical" evidence="21">
    <location>
        <begin position="140"/>
        <end position="164"/>
    </location>
</feature>
<evidence type="ECO:0000256" key="9">
    <source>
        <dbReference type="ARBA" id="ARBA00022786"/>
    </source>
</evidence>
<feature type="transmembrane region" description="Helical" evidence="21">
    <location>
        <begin position="422"/>
        <end position="442"/>
    </location>
</feature>
<keyword evidence="11" id="KW-0862">Zinc</keyword>
<evidence type="ECO:0000256" key="10">
    <source>
        <dbReference type="ARBA" id="ARBA00022824"/>
    </source>
</evidence>
<dbReference type="PANTHER" id="PTHR13145:SF0">
    <property type="entry name" value="E3 UBIQUITIN-PROTEIN LIGASE MARCHF6"/>
    <property type="match status" value="1"/>
</dbReference>
<evidence type="ECO:0000256" key="1">
    <source>
        <dbReference type="ARBA" id="ARBA00000900"/>
    </source>
</evidence>
<evidence type="ECO:0000256" key="2">
    <source>
        <dbReference type="ARBA" id="ARBA00004477"/>
    </source>
</evidence>
<evidence type="ECO:0000256" key="6">
    <source>
        <dbReference type="ARBA" id="ARBA00022692"/>
    </source>
</evidence>
<feature type="transmembrane region" description="Helical" evidence="21">
    <location>
        <begin position="851"/>
        <end position="870"/>
    </location>
</feature>
<dbReference type="PROSITE" id="PS51292">
    <property type="entry name" value="ZF_RING_CH"/>
    <property type="match status" value="1"/>
</dbReference>
<keyword evidence="9" id="KW-0833">Ubl conjugation pathway</keyword>
<evidence type="ECO:0000256" key="5">
    <source>
        <dbReference type="ARBA" id="ARBA00022679"/>
    </source>
</evidence>
<keyword evidence="14" id="KW-0007">Acetylation</keyword>
<keyword evidence="13 21" id="KW-1133">Transmembrane helix</keyword>
<comment type="pathway">
    <text evidence="3">Protein modification; protein ubiquitination.</text>
</comment>
<feature type="transmembrane region" description="Helical" evidence="21">
    <location>
        <begin position="636"/>
        <end position="658"/>
    </location>
</feature>
<evidence type="ECO:0000256" key="11">
    <source>
        <dbReference type="ARBA" id="ARBA00022833"/>
    </source>
</evidence>
<dbReference type="CDD" id="cd16702">
    <property type="entry name" value="RING_CH-C4HC3_MARCH6"/>
    <property type="match status" value="1"/>
</dbReference>
<dbReference type="SUPFAM" id="SSF57850">
    <property type="entry name" value="RING/U-box"/>
    <property type="match status" value="1"/>
</dbReference>
<dbReference type="GO" id="GO:0005789">
    <property type="term" value="C:endoplasmic reticulum membrane"/>
    <property type="evidence" value="ECO:0007669"/>
    <property type="project" value="UniProtKB-SubCell"/>
</dbReference>
<dbReference type="AlphaFoldDB" id="A0A1A8DPW2"/>
<feature type="region of interest" description="Disordered" evidence="20">
    <location>
        <begin position="580"/>
        <end position="601"/>
    </location>
</feature>
<reference evidence="23" key="2">
    <citation type="submission" date="2016-06" db="EMBL/GenBank/DDBJ databases">
        <title>The genome of a short-lived fish provides insights into sex chromosome evolution and the genetic control of aging.</title>
        <authorList>
            <person name="Reichwald K."/>
            <person name="Felder M."/>
            <person name="Petzold A."/>
            <person name="Koch P."/>
            <person name="Groth M."/>
            <person name="Platzer M."/>
        </authorList>
    </citation>
    <scope>NUCLEOTIDE SEQUENCE</scope>
    <source>
        <tissue evidence="23">Brain</tissue>
    </source>
</reference>
<evidence type="ECO:0000256" key="19">
    <source>
        <dbReference type="ARBA" id="ARBA00083917"/>
    </source>
</evidence>
<dbReference type="GO" id="GO:0008270">
    <property type="term" value="F:zinc ion binding"/>
    <property type="evidence" value="ECO:0007669"/>
    <property type="project" value="UniProtKB-KW"/>
</dbReference>
<evidence type="ECO:0000256" key="3">
    <source>
        <dbReference type="ARBA" id="ARBA00004906"/>
    </source>
</evidence>
<feature type="transmembrane region" description="Helical" evidence="21">
    <location>
        <begin position="332"/>
        <end position="356"/>
    </location>
</feature>
<evidence type="ECO:0000256" key="16">
    <source>
        <dbReference type="ARBA" id="ARBA00064724"/>
    </source>
</evidence>
<dbReference type="PANTHER" id="PTHR13145">
    <property type="entry name" value="SSM4 PROTEIN"/>
    <property type="match status" value="1"/>
</dbReference>
<dbReference type="Gene3D" id="3.30.40.10">
    <property type="entry name" value="Zinc/RING finger domain, C3HC4 (zinc finger)"/>
    <property type="match status" value="1"/>
</dbReference>
<comment type="subcellular location">
    <subcellularLocation>
        <location evidence="2">Endoplasmic reticulum membrane</location>
        <topology evidence="2">Multi-pass membrane protein</topology>
    </subcellularLocation>
</comment>
<feature type="transmembrane region" description="Helical" evidence="21">
    <location>
        <begin position="368"/>
        <end position="394"/>
    </location>
</feature>
<dbReference type="EC" id="2.3.2.27" evidence="4"/>
<evidence type="ECO:0000256" key="12">
    <source>
        <dbReference type="ARBA" id="ARBA00022843"/>
    </source>
</evidence>
<evidence type="ECO:0000313" key="23">
    <source>
        <dbReference type="EMBL" id="SBQ34859.1"/>
    </source>
</evidence>
<evidence type="ECO:0000256" key="18">
    <source>
        <dbReference type="ARBA" id="ARBA00082010"/>
    </source>
</evidence>
<comment type="catalytic activity">
    <reaction evidence="1">
        <text>S-ubiquitinyl-[E2 ubiquitin-conjugating enzyme]-L-cysteine + [acceptor protein]-L-lysine = [E2 ubiquitin-conjugating enzyme]-L-cysteine + N(6)-ubiquitinyl-[acceptor protein]-L-lysine.</text>
        <dbReference type="EC" id="2.3.2.27"/>
    </reaction>
</comment>
<evidence type="ECO:0000256" key="21">
    <source>
        <dbReference type="SAM" id="Phobius"/>
    </source>
</evidence>
<feature type="domain" description="RING-CH-type" evidence="22">
    <location>
        <begin position="2"/>
        <end position="63"/>
    </location>
</feature>
<dbReference type="InterPro" id="IPR011016">
    <property type="entry name" value="Znf_RING-CH"/>
</dbReference>
<sequence length="912" mass="102334">MDTAEEADICRVCRSEGTPDKPLYHPCVCTGSIKFIHQECLVQWLKHSRKEYCELCKHRFAFTPIYSPDMPSRLPIQDICAGLLTSVGTAIRYWFHYTLVAFAWLGVVPLTACRIYKCLFTGSVSSLLTLPLDMLSTDNLLADCLQGCFVVTCTLCAFISLVWLREQIVHGGAPQWLEQQQQPPPNVAGQANEAQAAGQGAADEPPVAQPAPANPPAQNDAEPEPPDAPPDQADDPELEEEGPAAEDADPNNGAQDDMNWNALEWDRAAEELTWERMLGLDGSLVFLEHVFWVVSLNTLFILVFAFCPYHIGHFSVVGLGFQEYVQASHFEGLITTIVGYVLLAMTLILCHGLAALVRFQRSRRLLGVCYIVVKVSLLVVVEIGVFPLICGWWLDICSLEMFDASLKDRELSFKSAPGTTMFLHWLVGMVYVFYFASFILLLREVLRPGVLWFLRNLNDPDFNPVQEMIHLPIYRHLRRFILSVVVFGSIVLLMLWLPIRLIKVMLPTFLPYNVMLYSDAPVSELSLELLLLQVVLPALLEQGHTRQWLKGLVRAWTVSAGYLLDLHSYLLGEQEDNEANQAANNNNNPPNAHQNNNNPAPAVGEGLHAAHQAILQQGGPVGFQPYHRPLRFPFRIVLLIIFMCITLLLASLVCLTLPVFTGRWLMSFWTGNSKIHELYTAACGLYVCWLSVRGITVLLAWMPQGRIVIMRKVQEWTLMILKTLVVALLVAGVIPLLLGLLFELVIVAPLRVPLDQTPLFYPWQDWALGVLHAKIIAAITLMGPQWWLKAVIEQVYANGIRNIDLQFIIRRLAAPVITVLLLSLCVPYVIAAGVVPAVGVTAEMEILMQRRIYPFLLMIVSLVGILSFQIRQFKRLYEHIKNDKYLVGQRLVNYERKSGRASSVPPSDPIAE</sequence>
<evidence type="ECO:0000256" key="15">
    <source>
        <dbReference type="ARBA" id="ARBA00023136"/>
    </source>
</evidence>
<gene>
    <name evidence="23" type="primary">MARCH6</name>
</gene>
<keyword evidence="8" id="KW-0863">Zinc-finger</keyword>
<dbReference type="EMBL" id="HADZ01013182">
    <property type="protein sequence ID" value="SBP77123.1"/>
    <property type="molecule type" value="Transcribed_RNA"/>
</dbReference>
<feature type="transmembrane region" description="Helical" evidence="21">
    <location>
        <begin position="94"/>
        <end position="117"/>
    </location>
</feature>
<feature type="region of interest" description="Disordered" evidence="20">
    <location>
        <begin position="177"/>
        <end position="258"/>
    </location>
</feature>
<dbReference type="InterPro" id="IPR013083">
    <property type="entry name" value="Znf_RING/FYVE/PHD"/>
</dbReference>
<dbReference type="GO" id="GO:0061630">
    <property type="term" value="F:ubiquitin protein ligase activity"/>
    <property type="evidence" value="ECO:0007669"/>
    <property type="project" value="UniProtKB-EC"/>
</dbReference>
<dbReference type="SMART" id="SM00744">
    <property type="entry name" value="RINGv"/>
    <property type="match status" value="1"/>
</dbReference>
<evidence type="ECO:0000256" key="20">
    <source>
        <dbReference type="SAM" id="MobiDB-lite"/>
    </source>
</evidence>
<evidence type="ECO:0000256" key="14">
    <source>
        <dbReference type="ARBA" id="ARBA00022990"/>
    </source>
</evidence>
<evidence type="ECO:0000256" key="8">
    <source>
        <dbReference type="ARBA" id="ARBA00022771"/>
    </source>
</evidence>
<evidence type="ECO:0000256" key="17">
    <source>
        <dbReference type="ARBA" id="ARBA00069012"/>
    </source>
</evidence>
<keyword evidence="5" id="KW-0808">Transferase</keyword>
<feature type="transmembrane region" description="Helical" evidence="21">
    <location>
        <begin position="678"/>
        <end position="702"/>
    </location>
</feature>
<keyword evidence="15 21" id="KW-0472">Membrane</keyword>
<feature type="transmembrane region" description="Helical" evidence="21">
    <location>
        <begin position="766"/>
        <end position="788"/>
    </location>
</feature>
<accession>A0A1A8DPW2</accession>
<feature type="transmembrane region" description="Helical" evidence="21">
    <location>
        <begin position="480"/>
        <end position="502"/>
    </location>
</feature>
<evidence type="ECO:0000256" key="7">
    <source>
        <dbReference type="ARBA" id="ARBA00022723"/>
    </source>
</evidence>
<dbReference type="GO" id="GO:0036503">
    <property type="term" value="P:ERAD pathway"/>
    <property type="evidence" value="ECO:0007669"/>
    <property type="project" value="TreeGrafter"/>
</dbReference>
<keyword evidence="12" id="KW-0832">Ubl conjugation</keyword>
<feature type="transmembrane region" description="Helical" evidence="21">
    <location>
        <begin position="290"/>
        <end position="312"/>
    </location>
</feature>
<name>A0A1A8DPW2_NOTKA</name>
<keyword evidence="6 21" id="KW-0812">Transmembrane</keyword>
<evidence type="ECO:0000256" key="13">
    <source>
        <dbReference type="ARBA" id="ARBA00022989"/>
    </source>
</evidence>
<feature type="transmembrane region" description="Helical" evidence="21">
    <location>
        <begin position="522"/>
        <end position="540"/>
    </location>
</feature>
<dbReference type="Pfam" id="PF12906">
    <property type="entry name" value="RINGv"/>
    <property type="match status" value="1"/>
</dbReference>
<reference evidence="23" key="1">
    <citation type="submission" date="2016-05" db="EMBL/GenBank/DDBJ databases">
        <authorList>
            <person name="Lavstsen T."/>
            <person name="Jespersen J.S."/>
        </authorList>
    </citation>
    <scope>NUCLEOTIDE SEQUENCE</scope>
    <source>
        <tissue evidence="23">Brain</tissue>
    </source>
</reference>
<feature type="transmembrane region" description="Helical" evidence="21">
    <location>
        <begin position="808"/>
        <end position="831"/>
    </location>
</feature>
<proteinExistence type="predicted"/>
<feature type="compositionally biased region" description="Low complexity" evidence="20">
    <location>
        <begin position="188"/>
        <end position="206"/>
    </location>
</feature>
<dbReference type="EMBL" id="HAEA01006379">
    <property type="protein sequence ID" value="SBQ34859.1"/>
    <property type="molecule type" value="Transcribed_RNA"/>
</dbReference>
<organism evidence="23">
    <name type="scientific">Nothobranchius kadleci</name>
    <name type="common">African annual killifish</name>
    <dbReference type="NCBI Taxonomy" id="1051664"/>
    <lineage>
        <taxon>Eukaryota</taxon>
        <taxon>Metazoa</taxon>
        <taxon>Chordata</taxon>
        <taxon>Craniata</taxon>
        <taxon>Vertebrata</taxon>
        <taxon>Euteleostomi</taxon>
        <taxon>Actinopterygii</taxon>
        <taxon>Neopterygii</taxon>
        <taxon>Teleostei</taxon>
        <taxon>Neoteleostei</taxon>
        <taxon>Acanthomorphata</taxon>
        <taxon>Ovalentaria</taxon>
        <taxon>Atherinomorphae</taxon>
        <taxon>Cyprinodontiformes</taxon>
        <taxon>Nothobranchiidae</taxon>
        <taxon>Nothobranchius</taxon>
    </lineage>
</organism>
<evidence type="ECO:0000256" key="4">
    <source>
        <dbReference type="ARBA" id="ARBA00012483"/>
    </source>
</evidence>
<dbReference type="Pfam" id="PF23113">
    <property type="entry name" value="MARCHF6_C"/>
    <property type="match status" value="1"/>
</dbReference>
<evidence type="ECO:0000259" key="22">
    <source>
        <dbReference type="PROSITE" id="PS51292"/>
    </source>
</evidence>